<dbReference type="InterPro" id="IPR044961">
    <property type="entry name" value="MS5/SDI1"/>
</dbReference>
<proteinExistence type="predicted"/>
<keyword evidence="3" id="KW-0802">TPR repeat</keyword>
<name>A0ABD1LYG5_9FABA</name>
<dbReference type="PANTHER" id="PTHR36326:SF4">
    <property type="entry name" value="PROTEIN POLLENLESS 3-LIKE 1"/>
    <property type="match status" value="1"/>
</dbReference>
<evidence type="ECO:0000256" key="1">
    <source>
        <dbReference type="ARBA" id="ARBA00004123"/>
    </source>
</evidence>
<keyword evidence="2" id="KW-0677">Repeat</keyword>
<keyword evidence="4" id="KW-0175">Coiled coil</keyword>
<dbReference type="Proteomes" id="UP001603857">
    <property type="component" value="Unassembled WGS sequence"/>
</dbReference>
<dbReference type="EMBL" id="JBGMDY010000007">
    <property type="protein sequence ID" value="KAL2328553.1"/>
    <property type="molecule type" value="Genomic_DNA"/>
</dbReference>
<evidence type="ECO:0000256" key="2">
    <source>
        <dbReference type="ARBA" id="ARBA00022737"/>
    </source>
</evidence>
<evidence type="ECO:0000256" key="5">
    <source>
        <dbReference type="ARBA" id="ARBA00023242"/>
    </source>
</evidence>
<reference evidence="6 7" key="1">
    <citation type="submission" date="2024-08" db="EMBL/GenBank/DDBJ databases">
        <title>Insights into the chromosomal genome structure of Flemingia macrophylla.</title>
        <authorList>
            <person name="Ding Y."/>
            <person name="Zhao Y."/>
            <person name="Bi W."/>
            <person name="Wu M."/>
            <person name="Zhao G."/>
            <person name="Gong Y."/>
            <person name="Li W."/>
            <person name="Zhang P."/>
        </authorList>
    </citation>
    <scope>NUCLEOTIDE SEQUENCE [LARGE SCALE GENOMIC DNA]</scope>
    <source>
        <strain evidence="6">DYQJB</strain>
        <tissue evidence="6">Leaf</tissue>
    </source>
</reference>
<sequence>MALVMKQLNQSDKAIEAMQSFHHLCPSESQESLDNILVELYKHDDECDLNALKNKQFALWLGVKGKGLERVTYVGNQEKHSS</sequence>
<keyword evidence="5" id="KW-0539">Nucleus</keyword>
<evidence type="ECO:0000313" key="6">
    <source>
        <dbReference type="EMBL" id="KAL2328553.1"/>
    </source>
</evidence>
<evidence type="ECO:0000313" key="7">
    <source>
        <dbReference type="Proteomes" id="UP001603857"/>
    </source>
</evidence>
<evidence type="ECO:0000256" key="3">
    <source>
        <dbReference type="ARBA" id="ARBA00022803"/>
    </source>
</evidence>
<evidence type="ECO:0000256" key="4">
    <source>
        <dbReference type="ARBA" id="ARBA00023054"/>
    </source>
</evidence>
<accession>A0ABD1LYG5</accession>
<protein>
    <submittedName>
        <fullName evidence="6">Uncharacterized protein</fullName>
    </submittedName>
</protein>
<dbReference type="AlphaFoldDB" id="A0ABD1LYG5"/>
<keyword evidence="7" id="KW-1185">Reference proteome</keyword>
<comment type="caution">
    <text evidence="6">The sequence shown here is derived from an EMBL/GenBank/DDBJ whole genome shotgun (WGS) entry which is preliminary data.</text>
</comment>
<dbReference type="GO" id="GO:0005634">
    <property type="term" value="C:nucleus"/>
    <property type="evidence" value="ECO:0007669"/>
    <property type="project" value="UniProtKB-SubCell"/>
</dbReference>
<gene>
    <name evidence="6" type="ORF">Fmac_021980</name>
</gene>
<dbReference type="PANTHER" id="PTHR36326">
    <property type="entry name" value="PROTEIN POLLENLESS 3-LIKE 2"/>
    <property type="match status" value="1"/>
</dbReference>
<organism evidence="6 7">
    <name type="scientific">Flemingia macrophylla</name>
    <dbReference type="NCBI Taxonomy" id="520843"/>
    <lineage>
        <taxon>Eukaryota</taxon>
        <taxon>Viridiplantae</taxon>
        <taxon>Streptophyta</taxon>
        <taxon>Embryophyta</taxon>
        <taxon>Tracheophyta</taxon>
        <taxon>Spermatophyta</taxon>
        <taxon>Magnoliopsida</taxon>
        <taxon>eudicotyledons</taxon>
        <taxon>Gunneridae</taxon>
        <taxon>Pentapetalae</taxon>
        <taxon>rosids</taxon>
        <taxon>fabids</taxon>
        <taxon>Fabales</taxon>
        <taxon>Fabaceae</taxon>
        <taxon>Papilionoideae</taxon>
        <taxon>50 kb inversion clade</taxon>
        <taxon>NPAAA clade</taxon>
        <taxon>indigoferoid/millettioid clade</taxon>
        <taxon>Phaseoleae</taxon>
        <taxon>Flemingia</taxon>
    </lineage>
</organism>
<comment type="subcellular location">
    <subcellularLocation>
        <location evidence="1">Nucleus</location>
    </subcellularLocation>
</comment>